<reference evidence="1" key="2">
    <citation type="submission" date="2014-05" db="EMBL/GenBank/DDBJ databases">
        <title>The genome and life-stage specific transcriptomes of Globodera pallida elucidate key aspects of plant parasitism by a cyst nematode.</title>
        <authorList>
            <person name="Cotton J.A."/>
            <person name="Lilley C.J."/>
            <person name="Jones L.M."/>
            <person name="Kikuchi T."/>
            <person name="Reid A.J."/>
            <person name="Thorpe P."/>
            <person name="Tsai I.J."/>
            <person name="Beasley H."/>
            <person name="Blok V."/>
            <person name="Cock P.J.A."/>
            <person name="Van den Akker S.E."/>
            <person name="Holroyd N."/>
            <person name="Hunt M."/>
            <person name="Mantelin S."/>
            <person name="Naghra H."/>
            <person name="Pain A."/>
            <person name="Palomares-Rius J.E."/>
            <person name="Zarowiecki M."/>
            <person name="Berriman M."/>
            <person name="Jones J.T."/>
            <person name="Urwin P.E."/>
        </authorList>
    </citation>
    <scope>NUCLEOTIDE SEQUENCE [LARGE SCALE GENOMIC DNA]</scope>
    <source>
        <strain evidence="1">Lindley</strain>
    </source>
</reference>
<reference evidence="1" key="1">
    <citation type="submission" date="2013-12" db="EMBL/GenBank/DDBJ databases">
        <authorList>
            <person name="Aslett M."/>
        </authorList>
    </citation>
    <scope>NUCLEOTIDE SEQUENCE [LARGE SCALE GENOMIC DNA]</scope>
    <source>
        <strain evidence="1">Lindley</strain>
    </source>
</reference>
<name>A0A183CMI3_GLOPA</name>
<accession>A0A183CMI3</accession>
<dbReference type="WBParaSite" id="GPLIN_001408900">
    <property type="protein sequence ID" value="GPLIN_001408900"/>
    <property type="gene ID" value="GPLIN_001408900"/>
</dbReference>
<evidence type="ECO:0000313" key="1">
    <source>
        <dbReference type="Proteomes" id="UP000050741"/>
    </source>
</evidence>
<protein>
    <submittedName>
        <fullName evidence="2">Uncharacterized protein</fullName>
    </submittedName>
</protein>
<reference evidence="2" key="3">
    <citation type="submission" date="2016-06" db="UniProtKB">
        <authorList>
            <consortium name="WormBaseParasite"/>
        </authorList>
    </citation>
    <scope>IDENTIFICATION</scope>
</reference>
<dbReference type="AlphaFoldDB" id="A0A183CMI3"/>
<dbReference type="Proteomes" id="UP000050741">
    <property type="component" value="Unassembled WGS sequence"/>
</dbReference>
<keyword evidence="1" id="KW-1185">Reference proteome</keyword>
<sequence length="96" mass="10956">MILKHAQYIYIFVKSAVGGYMAQNFNFEHYMPTQGVLKLPLIPRIYISNQSTPVFENVHQYMQVIDNTFFGFHAVVTIDRALLGFTEMHAAATGQL</sequence>
<organism evidence="1 2">
    <name type="scientific">Globodera pallida</name>
    <name type="common">Potato cyst nematode worm</name>
    <name type="synonym">Heterodera pallida</name>
    <dbReference type="NCBI Taxonomy" id="36090"/>
    <lineage>
        <taxon>Eukaryota</taxon>
        <taxon>Metazoa</taxon>
        <taxon>Ecdysozoa</taxon>
        <taxon>Nematoda</taxon>
        <taxon>Chromadorea</taxon>
        <taxon>Rhabditida</taxon>
        <taxon>Tylenchina</taxon>
        <taxon>Tylenchomorpha</taxon>
        <taxon>Tylenchoidea</taxon>
        <taxon>Heteroderidae</taxon>
        <taxon>Heteroderinae</taxon>
        <taxon>Globodera</taxon>
    </lineage>
</organism>
<evidence type="ECO:0000313" key="2">
    <source>
        <dbReference type="WBParaSite" id="GPLIN_001408900"/>
    </source>
</evidence>
<proteinExistence type="predicted"/>